<evidence type="ECO:0000256" key="2">
    <source>
        <dbReference type="ARBA" id="ARBA00022801"/>
    </source>
</evidence>
<dbReference type="PROSITE" id="PS51409">
    <property type="entry name" value="ARGINASE_2"/>
    <property type="match status" value="1"/>
</dbReference>
<evidence type="ECO:0000256" key="1">
    <source>
        <dbReference type="ARBA" id="ARBA00022723"/>
    </source>
</evidence>
<dbReference type="GO" id="GO:0033389">
    <property type="term" value="P:putrescine biosynthetic process from arginine, via agmatine"/>
    <property type="evidence" value="ECO:0007669"/>
    <property type="project" value="TreeGrafter"/>
</dbReference>
<keyword evidence="2" id="KW-0378">Hydrolase</keyword>
<protein>
    <submittedName>
        <fullName evidence="4">Agmatinase</fullName>
    </submittedName>
</protein>
<dbReference type="Pfam" id="PF00491">
    <property type="entry name" value="Arginase"/>
    <property type="match status" value="1"/>
</dbReference>
<dbReference type="SUPFAM" id="SSF52768">
    <property type="entry name" value="Arginase/deacetylase"/>
    <property type="match status" value="1"/>
</dbReference>
<evidence type="ECO:0000256" key="3">
    <source>
        <dbReference type="PROSITE-ProRule" id="PRU00742"/>
    </source>
</evidence>
<keyword evidence="1" id="KW-0479">Metal-binding</keyword>
<dbReference type="InterPro" id="IPR006035">
    <property type="entry name" value="Ureohydrolase"/>
</dbReference>
<sequence>MKDRPNLRYRIHPGLRYDPIEPGRIEISIPLGTKRLRVSSKIGSLLEQIKSEAVLTGAMIAQRLGPSVFEAMVKYHFLFPEESSTALEGGLCIPVPEPAGQSISVFDLDELQADDAVLLHAPILTTTGGEISVAGGGQHVRSQLVQCFKHPLGTAGKGVLLDLDFGTRLEPEHLRLFDLGDVIYRPSMDSATDVGERLTYVCRNIVERDACPIILGGDHAQAFYSISALGERYPRLGVLQFDAHPDLYAMGAPCDLQLNHANVMHWVRRMPHVVSIWQVGIRDYFYQPTENLQLEVDPKLYILSAFEAETAGYERLFRNMDRSLPWFISFDVDVLFGTEVPQTATPVLGGLNFYPLLACFERLLSEFRIVGMEFVEIGDASQGAHGTAAVAARLLSRYLFHLSKAMVADRCIYSPFHQSEK</sequence>
<dbReference type="PANTHER" id="PTHR11358:SF26">
    <property type="entry name" value="GUANIDINO ACID HYDROLASE, MITOCHONDRIAL"/>
    <property type="match status" value="1"/>
</dbReference>
<organism evidence="4 5">
    <name type="scientific">Photorhabdus hindustanensis</name>
    <dbReference type="NCBI Taxonomy" id="2918802"/>
    <lineage>
        <taxon>Bacteria</taxon>
        <taxon>Pseudomonadati</taxon>
        <taxon>Pseudomonadota</taxon>
        <taxon>Gammaproteobacteria</taxon>
        <taxon>Enterobacterales</taxon>
        <taxon>Morganellaceae</taxon>
        <taxon>Photorhabdus</taxon>
    </lineage>
</organism>
<name>A0A2S8Q3V6_9GAMM</name>
<dbReference type="PANTHER" id="PTHR11358">
    <property type="entry name" value="ARGINASE/AGMATINASE"/>
    <property type="match status" value="1"/>
</dbReference>
<accession>A0A2S8Q3V6</accession>
<comment type="caution">
    <text evidence="4">The sequence shown here is derived from an EMBL/GenBank/DDBJ whole genome shotgun (WGS) entry which is preliminary data.</text>
</comment>
<dbReference type="RefSeq" id="WP_046396919.1">
    <property type="nucleotide sequence ID" value="NZ_CAWNTA010000069.1"/>
</dbReference>
<dbReference type="GO" id="GO:0008783">
    <property type="term" value="F:agmatinase activity"/>
    <property type="evidence" value="ECO:0007669"/>
    <property type="project" value="TreeGrafter"/>
</dbReference>
<proteinExistence type="inferred from homology"/>
<comment type="similarity">
    <text evidence="3">Belongs to the arginase family.</text>
</comment>
<dbReference type="Proteomes" id="UP000239550">
    <property type="component" value="Unassembled WGS sequence"/>
</dbReference>
<evidence type="ECO:0000313" key="5">
    <source>
        <dbReference type="Proteomes" id="UP000239550"/>
    </source>
</evidence>
<dbReference type="GO" id="GO:0046872">
    <property type="term" value="F:metal ion binding"/>
    <property type="evidence" value="ECO:0007669"/>
    <property type="project" value="UniProtKB-KW"/>
</dbReference>
<dbReference type="EMBL" id="PUWT01000020">
    <property type="protein sequence ID" value="PQQ26823.1"/>
    <property type="molecule type" value="Genomic_DNA"/>
</dbReference>
<dbReference type="InterPro" id="IPR023696">
    <property type="entry name" value="Ureohydrolase_dom_sf"/>
</dbReference>
<dbReference type="Gene3D" id="3.40.800.10">
    <property type="entry name" value="Ureohydrolase domain"/>
    <property type="match status" value="1"/>
</dbReference>
<gene>
    <name evidence="4" type="ORF">C6H66_08250</name>
</gene>
<dbReference type="AlphaFoldDB" id="A0A2S8Q3V6"/>
<evidence type="ECO:0000313" key="4">
    <source>
        <dbReference type="EMBL" id="PQQ26823.1"/>
    </source>
</evidence>
<reference evidence="4 5" key="1">
    <citation type="submission" date="2018-02" db="EMBL/GenBank/DDBJ databases">
        <title>Five New Genomes of Indian Photorhabdus Isolates TSA.</title>
        <authorList>
            <person name="Dubay B."/>
            <person name="Somvanshi V.S."/>
        </authorList>
    </citation>
    <scope>NUCLEOTIDE SEQUENCE [LARGE SCALE GENOMIC DNA]</scope>
    <source>
        <strain evidence="4 5">H1</strain>
    </source>
</reference>
<keyword evidence="5" id="KW-1185">Reference proteome</keyword>